<dbReference type="KEGG" id="cab:CAB523"/>
<reference evidence="1 2" key="1">
    <citation type="journal article" date="2005" name="Genome Res.">
        <title>The Chlamydophila abortus genome sequence reveals an array of variable proteins that contribute to interspecies variation.</title>
        <authorList>
            <person name="Thomson N.R."/>
            <person name="Yeats C."/>
            <person name="Bell K."/>
            <person name="Holden M.T.G."/>
            <person name="Bentley S.D."/>
            <person name="Livingstone M."/>
            <person name="Cerdeno-Tarraga A.M."/>
            <person name="Harris B."/>
            <person name="Doggett J."/>
            <person name="Ormond D."/>
            <person name="Mungal K."/>
            <person name="Clarke K."/>
            <person name="Feltwell T."/>
            <person name="Hance Z."/>
            <person name="Sanders M."/>
            <person name="Quail M.A."/>
            <person name="Price C."/>
            <person name="Parkhill J."/>
            <person name="Longbottom D."/>
        </authorList>
    </citation>
    <scope>NUCLEOTIDE SEQUENCE [LARGE SCALE GENOMIC DNA]</scope>
    <source>
        <strain evidence="2">DSM 27085 / S26/3</strain>
    </source>
</reference>
<dbReference type="Proteomes" id="UP000001012">
    <property type="component" value="Chromosome"/>
</dbReference>
<evidence type="ECO:0000313" key="1">
    <source>
        <dbReference type="EMBL" id="CAH63974.1"/>
    </source>
</evidence>
<sequence length="137" mass="15277">MACYLTFGKQDLNDFSSTTKAMCIAFDLITFPVISVVISVLSWAILLIKIVAKTLKFLMLSLCFRDQETSFSEVFGEIKTEMLSEHLVLIPFLGAIVHGLILTYKVNQSGYAALGTIDSIVSFMEGSPLYLEHVARW</sequence>
<dbReference type="EMBL" id="CR848038">
    <property type="protein sequence ID" value="CAH63974.1"/>
    <property type="molecule type" value="Genomic_DNA"/>
</dbReference>
<dbReference type="AlphaFoldDB" id="Q5L5V8"/>
<dbReference type="HOGENOM" id="CLU_1812335_0_0_0"/>
<protein>
    <submittedName>
        <fullName evidence="1">Inner membrane protein</fullName>
    </submittedName>
</protein>
<evidence type="ECO:0000313" key="2">
    <source>
        <dbReference type="Proteomes" id="UP000001012"/>
    </source>
</evidence>
<accession>Q5L5V8</accession>
<name>Q5L5V8_CHLAB</name>
<gene>
    <name evidence="1" type="ordered locus">CAB523</name>
</gene>
<organism evidence="1 2">
    <name type="scientific">Chlamydia abortus (strain DSM 27085 / S26/3)</name>
    <name type="common">Chlamydophila abortus</name>
    <dbReference type="NCBI Taxonomy" id="218497"/>
    <lineage>
        <taxon>Bacteria</taxon>
        <taxon>Pseudomonadati</taxon>
        <taxon>Chlamydiota</taxon>
        <taxon>Chlamydiia</taxon>
        <taxon>Chlamydiales</taxon>
        <taxon>Chlamydiaceae</taxon>
        <taxon>Chlamydia/Chlamydophila group</taxon>
        <taxon>Chlamydia</taxon>
    </lineage>
</organism>
<keyword evidence="2" id="KW-1185">Reference proteome</keyword>
<dbReference type="OrthoDB" id="18073at2"/>
<proteinExistence type="predicted"/>
<dbReference type="RefSeq" id="WP_011097139.1">
    <property type="nucleotide sequence ID" value="NC_004552.2"/>
</dbReference>